<dbReference type="Gene3D" id="3.40.50.10490">
    <property type="entry name" value="Glucose-6-phosphate isomerase like protein, domain 1"/>
    <property type="match status" value="1"/>
</dbReference>
<keyword evidence="3" id="KW-1185">Reference proteome</keyword>
<dbReference type="AlphaFoldDB" id="A0A0V8RU08"/>
<dbReference type="InterPro" id="IPR001347">
    <property type="entry name" value="SIS_dom"/>
</dbReference>
<feature type="domain" description="SIS" evidence="1">
    <location>
        <begin position="27"/>
        <end position="163"/>
    </location>
</feature>
<dbReference type="GO" id="GO:1901135">
    <property type="term" value="P:carbohydrate derivative metabolic process"/>
    <property type="evidence" value="ECO:0007669"/>
    <property type="project" value="InterPro"/>
</dbReference>
<sequence length="302" mass="31081">MAGAPLAEALRRELAQAPRLVAEQASSTEPILAGEECILAVGAGDSYAAALALEACSRGRARALDPFDAVTTGALEAAAGRGCLLLALSVGGRTRSVLEAVEAYRRLGGRVVAVTGPGTPLARLAGSVVQLTYTGLAAGVGAARHLAMLAALAAAMGERVSWPGPAAAGCGALMAGVHAGAAEAYSSALYTVLKLYEAYAMPARSERLEQLVHAPVYAADSVALYLSSTAPRGRQEEVLEALREAGVPVSAVPPGRSCWETVLSQPAWALGCLAEAAERDGVREPRYKLHPGLERLTRLIYG</sequence>
<reference evidence="2 3" key="1">
    <citation type="submission" date="2015-11" db="EMBL/GenBank/DDBJ databases">
        <title>Genome sequence of Pyrodictium occultum PL-19, a marine hyperthermophilic archaeon isolated from Volcano, Italy.</title>
        <authorList>
            <person name="Utturkar S."/>
            <person name="Huber H."/>
            <person name="Leptihn S."/>
            <person name="Brown S."/>
            <person name="Stetter K.O."/>
            <person name="Podar M."/>
        </authorList>
    </citation>
    <scope>NUCLEOTIDE SEQUENCE [LARGE SCALE GENOMIC DNA]</scope>
    <source>
        <strain evidence="2 3">PL-19</strain>
    </source>
</reference>
<gene>
    <name evidence="2" type="ORF">CF15_01545</name>
</gene>
<protein>
    <recommendedName>
        <fullName evidence="1">SIS domain-containing protein</fullName>
    </recommendedName>
</protein>
<dbReference type="EMBL" id="LNTB01000001">
    <property type="protein sequence ID" value="KSW11548.1"/>
    <property type="molecule type" value="Genomic_DNA"/>
</dbReference>
<accession>A0A0V8RU08</accession>
<dbReference type="SUPFAM" id="SSF53697">
    <property type="entry name" value="SIS domain"/>
    <property type="match status" value="1"/>
</dbReference>
<evidence type="ECO:0000313" key="2">
    <source>
        <dbReference type="EMBL" id="KSW11548.1"/>
    </source>
</evidence>
<dbReference type="OrthoDB" id="34358at2157"/>
<dbReference type="RefSeq" id="WP_058370224.1">
    <property type="nucleotide sequence ID" value="NZ_LNTB01000001.1"/>
</dbReference>
<dbReference type="Proteomes" id="UP000053352">
    <property type="component" value="Unassembled WGS sequence"/>
</dbReference>
<organism evidence="2 3">
    <name type="scientific">Pyrodictium occultum</name>
    <dbReference type="NCBI Taxonomy" id="2309"/>
    <lineage>
        <taxon>Archaea</taxon>
        <taxon>Thermoproteota</taxon>
        <taxon>Thermoprotei</taxon>
        <taxon>Desulfurococcales</taxon>
        <taxon>Pyrodictiaceae</taxon>
        <taxon>Pyrodictium</taxon>
    </lineage>
</organism>
<evidence type="ECO:0000313" key="3">
    <source>
        <dbReference type="Proteomes" id="UP000053352"/>
    </source>
</evidence>
<dbReference type="InterPro" id="IPR046348">
    <property type="entry name" value="SIS_dom_sf"/>
</dbReference>
<name>A0A0V8RU08_PYROC</name>
<dbReference type="STRING" id="2309.CF15_01545"/>
<proteinExistence type="predicted"/>
<evidence type="ECO:0000259" key="1">
    <source>
        <dbReference type="PROSITE" id="PS51464"/>
    </source>
</evidence>
<dbReference type="GO" id="GO:0097367">
    <property type="term" value="F:carbohydrate derivative binding"/>
    <property type="evidence" value="ECO:0007669"/>
    <property type="project" value="InterPro"/>
</dbReference>
<dbReference type="PROSITE" id="PS51464">
    <property type="entry name" value="SIS"/>
    <property type="match status" value="1"/>
</dbReference>
<comment type="caution">
    <text evidence="2">The sequence shown here is derived from an EMBL/GenBank/DDBJ whole genome shotgun (WGS) entry which is preliminary data.</text>
</comment>